<comment type="catalytic activity">
    <reaction evidence="5">
        <text>NAD(+) + (ADP-D-ribosyl)n-acceptor = nicotinamide + (ADP-D-ribosyl)n+1-acceptor + H(+).</text>
        <dbReference type="EC" id="2.4.2.30"/>
    </reaction>
</comment>
<evidence type="ECO:0000259" key="6">
    <source>
        <dbReference type="PROSITE" id="PS51977"/>
    </source>
</evidence>
<evidence type="ECO:0000256" key="5">
    <source>
        <dbReference type="ARBA" id="ARBA00033987"/>
    </source>
</evidence>
<dbReference type="PROSITE" id="PS51977">
    <property type="entry name" value="WGR"/>
    <property type="match status" value="1"/>
</dbReference>
<dbReference type="InterPro" id="IPR008893">
    <property type="entry name" value="WGR_domain"/>
</dbReference>
<proteinExistence type="predicted"/>
<evidence type="ECO:0000256" key="4">
    <source>
        <dbReference type="ARBA" id="ARBA00023027"/>
    </source>
</evidence>
<name>A0A7R9AB14_9CRUS</name>
<dbReference type="SUPFAM" id="SSF142921">
    <property type="entry name" value="WGR domain-like"/>
    <property type="match status" value="1"/>
</dbReference>
<dbReference type="GO" id="GO:0070212">
    <property type="term" value="P:protein poly-ADP-ribosylation"/>
    <property type="evidence" value="ECO:0007669"/>
    <property type="project" value="TreeGrafter"/>
</dbReference>
<dbReference type="InterPro" id="IPR036930">
    <property type="entry name" value="WGR_dom_sf"/>
</dbReference>
<feature type="domain" description="WGR" evidence="6">
    <location>
        <begin position="1"/>
        <end position="60"/>
    </location>
</feature>
<accession>A0A7R9AB14</accession>
<dbReference type="GO" id="GO:1990404">
    <property type="term" value="F:NAD+-protein mono-ADP-ribosyltransferase activity"/>
    <property type="evidence" value="ECO:0007669"/>
    <property type="project" value="TreeGrafter"/>
</dbReference>
<dbReference type="InterPro" id="IPR050800">
    <property type="entry name" value="ARTD/PARP"/>
</dbReference>
<dbReference type="EC" id="2.4.2.30" evidence="1"/>
<dbReference type="SMART" id="SM00773">
    <property type="entry name" value="WGR"/>
    <property type="match status" value="1"/>
</dbReference>
<keyword evidence="2" id="KW-0328">Glycosyltransferase</keyword>
<keyword evidence="3" id="KW-0808">Transferase</keyword>
<organism evidence="7">
    <name type="scientific">Darwinula stevensoni</name>
    <dbReference type="NCBI Taxonomy" id="69355"/>
    <lineage>
        <taxon>Eukaryota</taxon>
        <taxon>Metazoa</taxon>
        <taxon>Ecdysozoa</taxon>
        <taxon>Arthropoda</taxon>
        <taxon>Crustacea</taxon>
        <taxon>Oligostraca</taxon>
        <taxon>Ostracoda</taxon>
        <taxon>Podocopa</taxon>
        <taxon>Podocopida</taxon>
        <taxon>Darwinulocopina</taxon>
        <taxon>Darwinuloidea</taxon>
        <taxon>Darwinulidae</taxon>
        <taxon>Darwinula</taxon>
    </lineage>
</organism>
<dbReference type="PANTHER" id="PTHR10459">
    <property type="entry name" value="DNA LIGASE"/>
    <property type="match status" value="1"/>
</dbReference>
<sequence length="60" mass="7007">MITNVEQNNNKFFILQVLKDEKKGTYAVWFRWGRVGYKGQHKLIPCGTDLSSAKKIFCQK</sequence>
<dbReference type="GO" id="GO:0005730">
    <property type="term" value="C:nucleolus"/>
    <property type="evidence" value="ECO:0007669"/>
    <property type="project" value="TreeGrafter"/>
</dbReference>
<dbReference type="Proteomes" id="UP000677054">
    <property type="component" value="Unassembled WGS sequence"/>
</dbReference>
<reference evidence="7" key="1">
    <citation type="submission" date="2020-11" db="EMBL/GenBank/DDBJ databases">
        <authorList>
            <person name="Tran Van P."/>
        </authorList>
    </citation>
    <scope>NUCLEOTIDE SEQUENCE</scope>
</reference>
<evidence type="ECO:0000313" key="8">
    <source>
        <dbReference type="Proteomes" id="UP000677054"/>
    </source>
</evidence>
<gene>
    <name evidence="7" type="ORF">DSTB1V02_LOCUS10631</name>
</gene>
<dbReference type="OrthoDB" id="429950at2759"/>
<dbReference type="GO" id="GO:0003950">
    <property type="term" value="F:NAD+ poly-ADP-ribosyltransferase activity"/>
    <property type="evidence" value="ECO:0007669"/>
    <property type="project" value="UniProtKB-EC"/>
</dbReference>
<dbReference type="Pfam" id="PF05406">
    <property type="entry name" value="WGR"/>
    <property type="match status" value="1"/>
</dbReference>
<dbReference type="EMBL" id="LR902634">
    <property type="protein sequence ID" value="CAD7250862.1"/>
    <property type="molecule type" value="Genomic_DNA"/>
</dbReference>
<keyword evidence="4" id="KW-0520">NAD</keyword>
<evidence type="ECO:0000313" key="7">
    <source>
        <dbReference type="EMBL" id="CAD7250862.1"/>
    </source>
</evidence>
<protein>
    <recommendedName>
        <fullName evidence="1">NAD(+) ADP-ribosyltransferase</fullName>
        <ecNumber evidence="1">2.4.2.30</ecNumber>
    </recommendedName>
</protein>
<evidence type="ECO:0000256" key="3">
    <source>
        <dbReference type="ARBA" id="ARBA00022679"/>
    </source>
</evidence>
<dbReference type="AlphaFoldDB" id="A0A7R9AB14"/>
<dbReference type="GO" id="GO:0006302">
    <property type="term" value="P:double-strand break repair"/>
    <property type="evidence" value="ECO:0007669"/>
    <property type="project" value="TreeGrafter"/>
</dbReference>
<keyword evidence="8" id="KW-1185">Reference proteome</keyword>
<evidence type="ECO:0000256" key="2">
    <source>
        <dbReference type="ARBA" id="ARBA00022676"/>
    </source>
</evidence>
<dbReference type="EMBL" id="CAJPEV010003117">
    <property type="protein sequence ID" value="CAG0898969.1"/>
    <property type="molecule type" value="Genomic_DNA"/>
</dbReference>
<evidence type="ECO:0000256" key="1">
    <source>
        <dbReference type="ARBA" id="ARBA00012020"/>
    </source>
</evidence>
<dbReference type="PANTHER" id="PTHR10459:SF60">
    <property type="entry name" value="POLY [ADP-RIBOSE] POLYMERASE 2"/>
    <property type="match status" value="1"/>
</dbReference>